<protein>
    <submittedName>
        <fullName evidence="1">Uncharacterized protein</fullName>
    </submittedName>
</protein>
<reference evidence="1" key="1">
    <citation type="submission" date="2021-08" db="EMBL/GenBank/DDBJ databases">
        <title>Genome of a novel bacterium of the phylum Verrucomicrobia, Oleiharenicola sp. KSB-15.</title>
        <authorList>
            <person name="Chung J.-H."/>
            <person name="Ahn J.-H."/>
            <person name="Yoon Y."/>
            <person name="Kim D.-Y."/>
            <person name="An S.-H."/>
            <person name="Park I."/>
            <person name="Yeon J."/>
        </authorList>
    </citation>
    <scope>NUCLEOTIDE SEQUENCE</scope>
    <source>
        <strain evidence="1">KSB-15</strain>
    </source>
</reference>
<dbReference type="AlphaFoldDB" id="A0A8F9TY47"/>
<dbReference type="KEGG" id="ole:K0B96_06555"/>
<sequence length="316" mass="35112">MSNVSKRLIYQRTDWQIPSTDRLQQLFQRALTQRAGDARAQPISEDASATAGTWRKITYASDRNGCAFGKLVQFTHGLRQETVRVRQDGAEPPEGSVAAPAGEEFSGGALYFCFDGDHVVVAQSQSLRISQLEEYLNWLLREQLPAGNFVTLLSLPPAAGRRILERTPPTSVMFSRPVELPSNDQTGAAQFNRDAKIDALQTFLGVDDLRTMMPHDVAAGGRVQTSIRLWWTKKTGGVRPDEFLQGLGRVGLRMLDEDPSVDIAVDVGATTLTRRQLSMAESCSIALVEGRVPPETVWDRMLRFLARLRERGEILD</sequence>
<organism evidence="1 2">
    <name type="scientific">Horticoccus luteus</name>
    <dbReference type="NCBI Taxonomy" id="2862869"/>
    <lineage>
        <taxon>Bacteria</taxon>
        <taxon>Pseudomonadati</taxon>
        <taxon>Verrucomicrobiota</taxon>
        <taxon>Opitutia</taxon>
        <taxon>Opitutales</taxon>
        <taxon>Opitutaceae</taxon>
        <taxon>Horticoccus</taxon>
    </lineage>
</organism>
<dbReference type="Proteomes" id="UP000825051">
    <property type="component" value="Chromosome"/>
</dbReference>
<accession>A0A8F9TY47</accession>
<keyword evidence="2" id="KW-1185">Reference proteome</keyword>
<name>A0A8F9TY47_9BACT</name>
<evidence type="ECO:0000313" key="1">
    <source>
        <dbReference type="EMBL" id="QYM80270.1"/>
    </source>
</evidence>
<dbReference type="RefSeq" id="WP_220165202.1">
    <property type="nucleotide sequence ID" value="NZ_CP080507.1"/>
</dbReference>
<dbReference type="EMBL" id="CP080507">
    <property type="protein sequence ID" value="QYM80270.1"/>
    <property type="molecule type" value="Genomic_DNA"/>
</dbReference>
<evidence type="ECO:0000313" key="2">
    <source>
        <dbReference type="Proteomes" id="UP000825051"/>
    </source>
</evidence>
<gene>
    <name evidence="1" type="ORF">K0B96_06555</name>
</gene>
<proteinExistence type="predicted"/>